<comment type="caution">
    <text evidence="1">The sequence shown here is derived from an EMBL/GenBank/DDBJ whole genome shotgun (WGS) entry which is preliminary data.</text>
</comment>
<feature type="non-terminal residue" evidence="1">
    <location>
        <position position="1"/>
    </location>
</feature>
<dbReference type="AlphaFoldDB" id="X1JPX5"/>
<dbReference type="EMBL" id="BARU01036733">
    <property type="protein sequence ID" value="GAH80339.1"/>
    <property type="molecule type" value="Genomic_DNA"/>
</dbReference>
<sequence>LLDKYEEGLREVGYKYFDDCILTRTIKNAPLYYLIFATKNEKGKEFYSKVSMRSRTGQSRF</sequence>
<organism evidence="1">
    <name type="scientific">marine sediment metagenome</name>
    <dbReference type="NCBI Taxonomy" id="412755"/>
    <lineage>
        <taxon>unclassified sequences</taxon>
        <taxon>metagenomes</taxon>
        <taxon>ecological metagenomes</taxon>
    </lineage>
</organism>
<gene>
    <name evidence="1" type="ORF">S03H2_57312</name>
</gene>
<accession>X1JPX5</accession>
<protein>
    <submittedName>
        <fullName evidence="1">Uncharacterized protein</fullName>
    </submittedName>
</protein>
<name>X1JPX5_9ZZZZ</name>
<proteinExistence type="predicted"/>
<evidence type="ECO:0000313" key="1">
    <source>
        <dbReference type="EMBL" id="GAH80339.1"/>
    </source>
</evidence>
<reference evidence="1" key="1">
    <citation type="journal article" date="2014" name="Front. Microbiol.">
        <title>High frequency of phylogenetically diverse reductive dehalogenase-homologous genes in deep subseafloor sedimentary metagenomes.</title>
        <authorList>
            <person name="Kawai M."/>
            <person name="Futagami T."/>
            <person name="Toyoda A."/>
            <person name="Takaki Y."/>
            <person name="Nishi S."/>
            <person name="Hori S."/>
            <person name="Arai W."/>
            <person name="Tsubouchi T."/>
            <person name="Morono Y."/>
            <person name="Uchiyama I."/>
            <person name="Ito T."/>
            <person name="Fujiyama A."/>
            <person name="Inagaki F."/>
            <person name="Takami H."/>
        </authorList>
    </citation>
    <scope>NUCLEOTIDE SEQUENCE</scope>
    <source>
        <strain evidence="1">Expedition CK06-06</strain>
    </source>
</reference>